<organism evidence="1">
    <name type="scientific">Palpitomonas bilix</name>
    <dbReference type="NCBI Taxonomy" id="652834"/>
    <lineage>
        <taxon>Eukaryota</taxon>
        <taxon>Eukaryota incertae sedis</taxon>
    </lineage>
</organism>
<proteinExistence type="predicted"/>
<evidence type="ECO:0000313" key="1">
    <source>
        <dbReference type="EMBL" id="CAE0246332.1"/>
    </source>
</evidence>
<sequence length="111" mass="12301">MKFCEPTTVRCRVGLHYKTDFEAENIFGFQDALAFVESAVAQGPEGPEENSMTERLLLVLDKPTRAEVKSISVKLGCSIHTVLEMVDAENCKVGSIMNHHLPHSVEIQGSR</sequence>
<name>A0A7S3D4F1_9EUKA</name>
<protein>
    <submittedName>
        <fullName evidence="1">Uncharacterized protein</fullName>
    </submittedName>
</protein>
<reference evidence="1" key="1">
    <citation type="submission" date="2021-01" db="EMBL/GenBank/DDBJ databases">
        <authorList>
            <person name="Corre E."/>
            <person name="Pelletier E."/>
            <person name="Niang G."/>
            <person name="Scheremetjew M."/>
            <person name="Finn R."/>
            <person name="Kale V."/>
            <person name="Holt S."/>
            <person name="Cochrane G."/>
            <person name="Meng A."/>
            <person name="Brown T."/>
            <person name="Cohen L."/>
        </authorList>
    </citation>
    <scope>NUCLEOTIDE SEQUENCE</scope>
    <source>
        <strain evidence="1">NIES-2562</strain>
    </source>
</reference>
<dbReference type="EMBL" id="HBIB01012940">
    <property type="protein sequence ID" value="CAE0246332.1"/>
    <property type="molecule type" value="Transcribed_RNA"/>
</dbReference>
<gene>
    <name evidence="1" type="ORF">PBIL07802_LOCUS8515</name>
</gene>
<dbReference type="AlphaFoldDB" id="A0A7S3D4F1"/>
<accession>A0A7S3D4F1</accession>